<dbReference type="PROSITE" id="PS51695">
    <property type="entry name" value="SEDOLISIN"/>
    <property type="match status" value="1"/>
</dbReference>
<feature type="binding site" evidence="7">
    <location>
        <position position="503"/>
    </location>
    <ligand>
        <name>Ca(2+)</name>
        <dbReference type="ChEBI" id="CHEBI:29108"/>
    </ligand>
</feature>
<dbReference type="Proteomes" id="UP000597138">
    <property type="component" value="Unassembled WGS sequence"/>
</dbReference>
<evidence type="ECO:0000256" key="6">
    <source>
        <dbReference type="ARBA" id="ARBA00023145"/>
    </source>
</evidence>
<proteinExistence type="predicted"/>
<dbReference type="CDD" id="cd04056">
    <property type="entry name" value="Peptidases_S53"/>
    <property type="match status" value="1"/>
</dbReference>
<keyword evidence="3 7" id="KW-0378">Hydrolase</keyword>
<feature type="binding site" evidence="7">
    <location>
        <position position="488"/>
    </location>
    <ligand>
        <name>Ca(2+)</name>
        <dbReference type="ChEBI" id="CHEBI:29108"/>
    </ligand>
</feature>
<evidence type="ECO:0000259" key="8">
    <source>
        <dbReference type="PROSITE" id="PS51695"/>
    </source>
</evidence>
<reference evidence="9" key="4">
    <citation type="submission" date="2024-05" db="EMBL/GenBank/DDBJ databases">
        <authorList>
            <person name="Sun Q."/>
            <person name="Zhou Y."/>
        </authorList>
    </citation>
    <scope>NUCLEOTIDE SEQUENCE</scope>
    <source>
        <strain evidence="9">CGMCC 1.11013</strain>
    </source>
</reference>
<keyword evidence="12" id="KW-1185">Reference proteome</keyword>
<organism evidence="10 11">
    <name type="scientific">Caballeronia grimmiae</name>
    <dbReference type="NCBI Taxonomy" id="1071679"/>
    <lineage>
        <taxon>Bacteria</taxon>
        <taxon>Pseudomonadati</taxon>
        <taxon>Pseudomonadota</taxon>
        <taxon>Betaproteobacteria</taxon>
        <taxon>Burkholderiales</taxon>
        <taxon>Burkholderiaceae</taxon>
        <taxon>Caballeronia</taxon>
    </lineage>
</organism>
<dbReference type="InterPro" id="IPR036852">
    <property type="entry name" value="Peptidase_S8/S53_dom_sf"/>
</dbReference>
<evidence type="ECO:0000256" key="5">
    <source>
        <dbReference type="ARBA" id="ARBA00022837"/>
    </source>
</evidence>
<reference evidence="10 11" key="2">
    <citation type="submission" date="2014-03" db="EMBL/GenBank/DDBJ databases">
        <title>Draft Genome Sequences of Four Burkholderia Strains.</title>
        <authorList>
            <person name="Liu X.Y."/>
            <person name="Li C.X."/>
            <person name="Xu J.H."/>
        </authorList>
    </citation>
    <scope>NUCLEOTIDE SEQUENCE [LARGE SCALE GENOMIC DNA]</scope>
    <source>
        <strain evidence="10 11">R27</strain>
    </source>
</reference>
<evidence type="ECO:0000256" key="7">
    <source>
        <dbReference type="PROSITE-ProRule" id="PRU01032"/>
    </source>
</evidence>
<feature type="domain" description="Peptidase S53" evidence="8">
    <location>
        <begin position="177"/>
        <end position="523"/>
    </location>
</feature>
<dbReference type="PANTHER" id="PTHR14218:SF15">
    <property type="entry name" value="TRIPEPTIDYL-PEPTIDASE 1"/>
    <property type="match status" value="1"/>
</dbReference>
<dbReference type="EMBL" id="JFHE01000022">
    <property type="protein sequence ID" value="KDR31520.1"/>
    <property type="molecule type" value="Genomic_DNA"/>
</dbReference>
<feature type="binding site" evidence="7">
    <location>
        <position position="487"/>
    </location>
    <ligand>
        <name>Ca(2+)</name>
        <dbReference type="ChEBI" id="CHEBI:29108"/>
    </ligand>
</feature>
<feature type="binding site" evidence="7">
    <location>
        <position position="501"/>
    </location>
    <ligand>
        <name>Ca(2+)</name>
        <dbReference type="ChEBI" id="CHEBI:29108"/>
    </ligand>
</feature>
<dbReference type="InterPro" id="IPR000209">
    <property type="entry name" value="Peptidase_S8/S53_dom"/>
</dbReference>
<dbReference type="OrthoDB" id="9002785at2"/>
<keyword evidence="2 7" id="KW-0479">Metal-binding</keyword>
<dbReference type="GO" id="GO:0046872">
    <property type="term" value="F:metal ion binding"/>
    <property type="evidence" value="ECO:0007669"/>
    <property type="project" value="UniProtKB-UniRule"/>
</dbReference>
<dbReference type="eggNOG" id="COG4934">
    <property type="taxonomic scope" value="Bacteria"/>
</dbReference>
<evidence type="ECO:0000256" key="3">
    <source>
        <dbReference type="ARBA" id="ARBA00022801"/>
    </source>
</evidence>
<dbReference type="Pfam" id="PF00082">
    <property type="entry name" value="Peptidase_S8"/>
    <property type="match status" value="1"/>
</dbReference>
<dbReference type="PANTHER" id="PTHR14218">
    <property type="entry name" value="PROTEASE S8 TRIPEPTIDYL PEPTIDASE I CLN2"/>
    <property type="match status" value="1"/>
</dbReference>
<evidence type="ECO:0000313" key="11">
    <source>
        <dbReference type="Proteomes" id="UP000027439"/>
    </source>
</evidence>
<name>A0A069NT61_9BURK</name>
<keyword evidence="5 7" id="KW-0106">Calcium</keyword>
<keyword evidence="4 7" id="KW-0720">Serine protease</keyword>
<evidence type="ECO:0000256" key="4">
    <source>
        <dbReference type="ARBA" id="ARBA00022825"/>
    </source>
</evidence>
<evidence type="ECO:0000256" key="1">
    <source>
        <dbReference type="ARBA" id="ARBA00022670"/>
    </source>
</evidence>
<keyword evidence="6" id="KW-0865">Zymogen</keyword>
<reference evidence="9" key="1">
    <citation type="journal article" date="2014" name="Int. J. Syst. Evol. Microbiol.">
        <title>Complete genome of a new Firmicutes species belonging to the dominant human colonic microbiota ('Ruminococcus bicirculans') reveals two chromosomes and a selective capacity to utilize plant glucans.</title>
        <authorList>
            <consortium name="NISC Comparative Sequencing Program"/>
            <person name="Wegmann U."/>
            <person name="Louis P."/>
            <person name="Goesmann A."/>
            <person name="Henrissat B."/>
            <person name="Duncan S.H."/>
            <person name="Flint H.J."/>
        </authorList>
    </citation>
    <scope>NUCLEOTIDE SEQUENCE</scope>
    <source>
        <strain evidence="9">CGMCC 1.11013</strain>
    </source>
</reference>
<dbReference type="GO" id="GO:0008240">
    <property type="term" value="F:tripeptidyl-peptidase activity"/>
    <property type="evidence" value="ECO:0007669"/>
    <property type="project" value="TreeGrafter"/>
</dbReference>
<protein>
    <submittedName>
        <fullName evidence="9">Kumamolisin</fullName>
    </submittedName>
    <submittedName>
        <fullName evidence="10">Peptidase S53</fullName>
    </submittedName>
</protein>
<dbReference type="AlphaFoldDB" id="A0A069NT61"/>
<dbReference type="InterPro" id="IPR050819">
    <property type="entry name" value="Tripeptidyl-peptidase_I"/>
</dbReference>
<comment type="caution">
    <text evidence="10">The sequence shown here is derived from an EMBL/GenBank/DDBJ whole genome shotgun (WGS) entry which is preliminary data.</text>
</comment>
<feature type="active site" description="Charge relay system" evidence="7">
    <location>
        <position position="450"/>
    </location>
</feature>
<dbReference type="SUPFAM" id="SSF52743">
    <property type="entry name" value="Subtilisin-like"/>
    <property type="match status" value="1"/>
</dbReference>
<keyword evidence="1 7" id="KW-0645">Protease</keyword>
<dbReference type="Proteomes" id="UP000027439">
    <property type="component" value="Unassembled WGS sequence"/>
</dbReference>
<dbReference type="InterPro" id="IPR030400">
    <property type="entry name" value="Sedolisin_dom"/>
</dbReference>
<reference evidence="12" key="3">
    <citation type="journal article" date="2019" name="Int. J. Syst. Evol. Microbiol.">
        <title>The Global Catalogue of Microorganisms (GCM) 10K type strain sequencing project: providing services to taxonomists for standard genome sequencing and annotation.</title>
        <authorList>
            <consortium name="The Broad Institute Genomics Platform"/>
            <consortium name="The Broad Institute Genome Sequencing Center for Infectious Disease"/>
            <person name="Wu L."/>
            <person name="Ma J."/>
        </authorList>
    </citation>
    <scope>NUCLEOTIDE SEQUENCE [LARGE SCALE GENOMIC DNA]</scope>
    <source>
        <strain evidence="12">CGMCC 1.11013</strain>
    </source>
</reference>
<evidence type="ECO:0000313" key="10">
    <source>
        <dbReference type="EMBL" id="KDR31520.1"/>
    </source>
</evidence>
<comment type="cofactor">
    <cofactor evidence="7">
        <name>Ca(2+)</name>
        <dbReference type="ChEBI" id="CHEBI:29108"/>
    </cofactor>
    <text evidence="7">Binds 1 Ca(2+) ion per subunit.</text>
</comment>
<dbReference type="GO" id="GO:0006508">
    <property type="term" value="P:proteolysis"/>
    <property type="evidence" value="ECO:0007669"/>
    <property type="project" value="UniProtKB-KW"/>
</dbReference>
<sequence length="532" mass="54993">MAKQPVSGTDKIHPEGAKCIGDCDPGEQIEVVVMLRRKDAEGFRQMMARIDAGEAPAQSVSREDFDKRFGASDEDVKKVTQFAAQYGLSVVRADPSTRSVVLKGSIEAFQKAFDVKLERFQHHNIGEYRGRAGPVNVPDDIHDAVTAVLGLDSKPQARPHFRFRPPFTPLRAVAQTSFSPVDLARLYDFPESDGAGECIAIIELGGGYRESDLSAYFSKLGVKAPTVVAIGVDRAKNAPTGNPNGPDGEVTLDIEIAGAVAPGARIAVYFAPNSDAGFVDAVNRAIHDNTNKPSVVSISWGGAESNWSSQSMSAFNDVLQSAAALGVTVCAASGDSGSSDGVGDDADHVDFPASSPYVLGCGGTSVAATAHGITHEVVWNDGDQGGAGGGGVSGAFALPVWQKGLQVARAGGRKVALSKRGVPDVAGDASPLTGYEVLIDGDDTVVGGTSAVAPLWAALIARINAIHGSPSGFVNPKLYKAKAACRDITEGNNGGFAAAPGWDACTGLGSPDGAKIAAALAPARQAQVEESQ</sequence>
<evidence type="ECO:0000313" key="12">
    <source>
        <dbReference type="Proteomes" id="UP000597138"/>
    </source>
</evidence>
<dbReference type="EMBL" id="BMEG01000013">
    <property type="protein sequence ID" value="GGD93011.1"/>
    <property type="molecule type" value="Genomic_DNA"/>
</dbReference>
<accession>A0A069NT61</accession>
<evidence type="ECO:0000256" key="2">
    <source>
        <dbReference type="ARBA" id="ARBA00022723"/>
    </source>
</evidence>
<dbReference type="SMART" id="SM00944">
    <property type="entry name" value="Pro-kuma_activ"/>
    <property type="match status" value="1"/>
</dbReference>
<dbReference type="InterPro" id="IPR015366">
    <property type="entry name" value="S53_propep"/>
</dbReference>
<evidence type="ECO:0000313" key="9">
    <source>
        <dbReference type="EMBL" id="GGD93011.1"/>
    </source>
</evidence>
<gene>
    <name evidence="10" type="ORF">BG57_13060</name>
    <name evidence="9" type="ORF">GCM10010985_54720</name>
</gene>
<dbReference type="RefSeq" id="WP_035967562.1">
    <property type="nucleotide sequence ID" value="NZ_BMEG01000013.1"/>
</dbReference>
<feature type="active site" description="Charge relay system" evidence="7">
    <location>
        <position position="253"/>
    </location>
</feature>
<dbReference type="Pfam" id="PF09286">
    <property type="entry name" value="Pro-kuma_activ"/>
    <property type="match status" value="1"/>
</dbReference>
<dbReference type="GO" id="GO:0004252">
    <property type="term" value="F:serine-type endopeptidase activity"/>
    <property type="evidence" value="ECO:0007669"/>
    <property type="project" value="UniProtKB-UniRule"/>
</dbReference>
<dbReference type="SUPFAM" id="SSF54897">
    <property type="entry name" value="Protease propeptides/inhibitors"/>
    <property type="match status" value="1"/>
</dbReference>
<feature type="active site" description="Charge relay system" evidence="7">
    <location>
        <position position="249"/>
    </location>
</feature>
<dbReference type="Gene3D" id="3.40.50.200">
    <property type="entry name" value="Peptidase S8/S53 domain"/>
    <property type="match status" value="1"/>
</dbReference>
<dbReference type="CDD" id="cd11377">
    <property type="entry name" value="Pro-peptidase_S53"/>
    <property type="match status" value="1"/>
</dbReference>
<dbReference type="STRING" id="1071679.BG57_13060"/>